<sequence length="69" mass="8006">MQSLIAPDFDETNILVQTISCPILGMLYTLKKVRIEPTTFNNDINKQRRRDFALKLKPHQENGDYIADL</sequence>
<dbReference type="VEuPathDB" id="FungiDB:H310_09543"/>
<accession>A0A024TWA6</accession>
<name>A0A024TWA6_9STRA</name>
<reference evidence="1" key="1">
    <citation type="submission" date="2013-12" db="EMBL/GenBank/DDBJ databases">
        <title>The Genome Sequence of Aphanomyces invadans NJM9701.</title>
        <authorList>
            <consortium name="The Broad Institute Genomics Platform"/>
            <person name="Russ C."/>
            <person name="Tyler B."/>
            <person name="van West P."/>
            <person name="Dieguez-Uribeondo J."/>
            <person name="Young S.K."/>
            <person name="Zeng Q."/>
            <person name="Gargeya S."/>
            <person name="Fitzgerald M."/>
            <person name="Abouelleil A."/>
            <person name="Alvarado L."/>
            <person name="Chapman S.B."/>
            <person name="Gainer-Dewar J."/>
            <person name="Goldberg J."/>
            <person name="Griggs A."/>
            <person name="Gujja S."/>
            <person name="Hansen M."/>
            <person name="Howarth C."/>
            <person name="Imamovic A."/>
            <person name="Ireland A."/>
            <person name="Larimer J."/>
            <person name="McCowan C."/>
            <person name="Murphy C."/>
            <person name="Pearson M."/>
            <person name="Poon T.W."/>
            <person name="Priest M."/>
            <person name="Roberts A."/>
            <person name="Saif S."/>
            <person name="Shea T."/>
            <person name="Sykes S."/>
            <person name="Wortman J."/>
            <person name="Nusbaum C."/>
            <person name="Birren B."/>
        </authorList>
    </citation>
    <scope>NUCLEOTIDE SEQUENCE [LARGE SCALE GENOMIC DNA]</scope>
    <source>
        <strain evidence="1">NJM9701</strain>
    </source>
</reference>
<proteinExistence type="predicted"/>
<dbReference type="EMBL" id="KI913972">
    <property type="protein sequence ID" value="ETV97652.1"/>
    <property type="molecule type" value="Genomic_DNA"/>
</dbReference>
<dbReference type="RefSeq" id="XP_008873861.1">
    <property type="nucleotide sequence ID" value="XM_008875639.1"/>
</dbReference>
<dbReference type="OrthoDB" id="118294at2759"/>
<organism evidence="1">
    <name type="scientific">Aphanomyces invadans</name>
    <dbReference type="NCBI Taxonomy" id="157072"/>
    <lineage>
        <taxon>Eukaryota</taxon>
        <taxon>Sar</taxon>
        <taxon>Stramenopiles</taxon>
        <taxon>Oomycota</taxon>
        <taxon>Saprolegniomycetes</taxon>
        <taxon>Saprolegniales</taxon>
        <taxon>Verrucalvaceae</taxon>
        <taxon>Aphanomyces</taxon>
    </lineage>
</organism>
<gene>
    <name evidence="1" type="ORF">H310_09543</name>
</gene>
<dbReference type="AlphaFoldDB" id="A0A024TWA6"/>
<protein>
    <submittedName>
        <fullName evidence="1">Uncharacterized protein</fullName>
    </submittedName>
</protein>
<dbReference type="GeneID" id="20086593"/>
<evidence type="ECO:0000313" key="1">
    <source>
        <dbReference type="EMBL" id="ETV97652.1"/>
    </source>
</evidence>